<dbReference type="STRING" id="935700.jaqu_29680"/>
<dbReference type="SUPFAM" id="SSF53187">
    <property type="entry name" value="Zn-dependent exopeptidases"/>
    <property type="match status" value="1"/>
</dbReference>
<proteinExistence type="predicted"/>
<dbReference type="PIRSF" id="PIRSF029730">
    <property type="entry name" value="UCP029730"/>
    <property type="match status" value="1"/>
</dbReference>
<dbReference type="Pfam" id="PF05013">
    <property type="entry name" value="FGase"/>
    <property type="match status" value="1"/>
</dbReference>
<evidence type="ECO:0000313" key="2">
    <source>
        <dbReference type="Proteomes" id="UP000032232"/>
    </source>
</evidence>
<dbReference type="InterPro" id="IPR011227">
    <property type="entry name" value="UCP029730"/>
</dbReference>
<dbReference type="InterPro" id="IPR007709">
    <property type="entry name" value="N-FG_amidohydro"/>
</dbReference>
<reference evidence="1 2" key="1">
    <citation type="submission" date="2015-02" db="EMBL/GenBank/DDBJ databases">
        <title>Genome Sequence of Jannaschia aquimarina DSM28248, a member of the Roseobacter clade.</title>
        <authorList>
            <person name="Voget S."/>
            <person name="Daniel R."/>
        </authorList>
    </citation>
    <scope>NUCLEOTIDE SEQUENCE [LARGE SCALE GENOMIC DNA]</scope>
    <source>
        <strain evidence="1 2">GSW-M26</strain>
    </source>
</reference>
<keyword evidence="2" id="KW-1185">Reference proteome</keyword>
<dbReference type="RefSeq" id="WP_043919751.1">
    <property type="nucleotide sequence ID" value="NZ_FZPF01000001.1"/>
</dbReference>
<comment type="caution">
    <text evidence="1">The sequence shown here is derived from an EMBL/GenBank/DDBJ whole genome shotgun (WGS) entry which is preliminary data.</text>
</comment>
<dbReference type="GO" id="GO:0016787">
    <property type="term" value="F:hydrolase activity"/>
    <property type="evidence" value="ECO:0007669"/>
    <property type="project" value="UniProtKB-KW"/>
</dbReference>
<protein>
    <submittedName>
        <fullName evidence="1">N-formylglutamate amidohydrolase</fullName>
    </submittedName>
</protein>
<dbReference type="Proteomes" id="UP000032232">
    <property type="component" value="Unassembled WGS sequence"/>
</dbReference>
<dbReference type="EMBL" id="JYFE01000051">
    <property type="protein sequence ID" value="KIT15353.1"/>
    <property type="molecule type" value="Genomic_DNA"/>
</dbReference>
<dbReference type="AlphaFoldDB" id="A0A0D1D5W7"/>
<organism evidence="1 2">
    <name type="scientific">Jannaschia aquimarina</name>
    <dbReference type="NCBI Taxonomy" id="935700"/>
    <lineage>
        <taxon>Bacteria</taxon>
        <taxon>Pseudomonadati</taxon>
        <taxon>Pseudomonadota</taxon>
        <taxon>Alphaproteobacteria</taxon>
        <taxon>Rhodobacterales</taxon>
        <taxon>Roseobacteraceae</taxon>
        <taxon>Jannaschia</taxon>
    </lineage>
</organism>
<name>A0A0D1D5W7_9RHOB</name>
<dbReference type="OrthoDB" id="9815326at2"/>
<dbReference type="PATRIC" id="fig|935700.4.peg.3067"/>
<dbReference type="Gene3D" id="3.40.630.40">
    <property type="entry name" value="Zn-dependent exopeptidases"/>
    <property type="match status" value="1"/>
</dbReference>
<evidence type="ECO:0000313" key="1">
    <source>
        <dbReference type="EMBL" id="KIT15353.1"/>
    </source>
</evidence>
<gene>
    <name evidence="1" type="ORF">jaqu_29680</name>
</gene>
<sequence length="247" mass="27078">MDGPSFHLIEPDAPGGWILTCDHATNRVPPSVNGGDLGLPASEMARHIAWDVGAAGVTRHLARLLDSPAILSDFSRLVIDPNRGEDDPTLIMRLYDGTIIPANRTVDVDERARRLDAFHRPYHRALGDLLASRPDGAICSVHSFTRQFRNRPPRPWQVGVLFASDRRLSDPLIASLQGDPDLCVGVNQPYSGNLPGDALDRHAVSRGRLHVLIELRNDLISDEEGQRAWAERLAPHLQAALAAQDGD</sequence>
<keyword evidence="1" id="KW-0378">Hydrolase</keyword>
<accession>A0A0D1D5W7</accession>